<dbReference type="SUPFAM" id="SSF58104">
    <property type="entry name" value="Methyl-accepting chemotaxis protein (MCP) signaling domain"/>
    <property type="match status" value="1"/>
</dbReference>
<keyword evidence="7" id="KW-0472">Membrane</keyword>
<dbReference type="SMART" id="SM00283">
    <property type="entry name" value="MA"/>
    <property type="match status" value="1"/>
</dbReference>
<evidence type="ECO:0000256" key="7">
    <source>
        <dbReference type="SAM" id="Phobius"/>
    </source>
</evidence>
<feature type="domain" description="HAMP" evidence="9">
    <location>
        <begin position="198"/>
        <end position="252"/>
    </location>
</feature>
<evidence type="ECO:0000313" key="12">
    <source>
        <dbReference type="Proteomes" id="UP000249746"/>
    </source>
</evidence>
<dbReference type="OrthoDB" id="9776024at2"/>
<dbReference type="PROSITE" id="PS51007">
    <property type="entry name" value="CYTC"/>
    <property type="match status" value="1"/>
</dbReference>
<dbReference type="PANTHER" id="PTHR32089:SF114">
    <property type="entry name" value="METHYL-ACCEPTING CHEMOTAXIS PROTEIN MCPB"/>
    <property type="match status" value="1"/>
</dbReference>
<keyword evidence="1 6" id="KW-0479">Metal-binding</keyword>
<dbReference type="InterPro" id="IPR009056">
    <property type="entry name" value="Cyt_c-like_dom"/>
</dbReference>
<dbReference type="GO" id="GO:0009055">
    <property type="term" value="F:electron transfer activity"/>
    <property type="evidence" value="ECO:0007669"/>
    <property type="project" value="InterPro"/>
</dbReference>
<feature type="domain" description="Methyl-accepting transducer" evidence="8">
    <location>
        <begin position="257"/>
        <end position="493"/>
    </location>
</feature>
<dbReference type="InterPro" id="IPR004089">
    <property type="entry name" value="MCPsignal_dom"/>
</dbReference>
<proteinExistence type="inferred from homology"/>
<sequence>MFKTIRSKIIVMIVVFLSILFSMVFLNLQNGFNNIAKNNSSSELNKLNALLYEGLKLAMNTGDPLVINGFISASKKIEGVAGLEIYPSQKVIEMMADPVEFTQDKEILDIFANKKEKIVPFASEKDSGFLMLKPIVAEEACVMCHVSTQVGEPLGVVKMQISNKELVENSNEIKKEVFLWMFGLSFIALMFLLFVFNHLVFNPIKNLAGVAYDISQGEGDLTRRLPVKNQDEIAKASSYINDFIQKIRNTIESAKDSAHQSKQQANSLFEASNQINERIHTSVEVTKESAKLGKEIGEMLEVSSKLVETSAQDIKKSSKELLDTKELLLKMADEMQNNMAAEHAISDRLEQNAQDTNRIKDVLTIIAEIADQTSLLALNASIEAARAGESGRGFAVVADEVRKLAERTHKSLGEINAVVNLIIQASNDANEVMRQNVENTSKITQMSIQSGEIVEASVKSLEEAVRESSMSLQKTNELVKAVHNVLEQVEKIEDLTYKNNESVELIDKVTKELANNANLLDKQLDSFKC</sequence>
<keyword evidence="11" id="KW-0808">Transferase</keyword>
<comment type="similarity">
    <text evidence="4">Belongs to the methyl-accepting chemotaxis (MCP) protein family.</text>
</comment>
<dbReference type="PROSITE" id="PS50885">
    <property type="entry name" value="HAMP"/>
    <property type="match status" value="1"/>
</dbReference>
<dbReference type="GO" id="GO:0020037">
    <property type="term" value="F:heme binding"/>
    <property type="evidence" value="ECO:0007669"/>
    <property type="project" value="InterPro"/>
</dbReference>
<evidence type="ECO:0000256" key="1">
    <source>
        <dbReference type="ARBA" id="ARBA00022723"/>
    </source>
</evidence>
<organism evidence="11 12">
    <name type="scientific">Helicobacter valdiviensis</name>
    <dbReference type="NCBI Taxonomy" id="1458358"/>
    <lineage>
        <taxon>Bacteria</taxon>
        <taxon>Pseudomonadati</taxon>
        <taxon>Campylobacterota</taxon>
        <taxon>Epsilonproteobacteria</taxon>
        <taxon>Campylobacterales</taxon>
        <taxon>Helicobacteraceae</taxon>
        <taxon>Helicobacter</taxon>
    </lineage>
</organism>
<protein>
    <submittedName>
        <fullName evidence="11">Histidine kinase</fullName>
    </submittedName>
</protein>
<gene>
    <name evidence="11" type="ORF">B6S12_08540</name>
</gene>
<evidence type="ECO:0000259" key="8">
    <source>
        <dbReference type="PROSITE" id="PS50111"/>
    </source>
</evidence>
<dbReference type="PANTHER" id="PTHR32089">
    <property type="entry name" value="METHYL-ACCEPTING CHEMOTAXIS PROTEIN MCPB"/>
    <property type="match status" value="1"/>
</dbReference>
<dbReference type="InterPro" id="IPR003660">
    <property type="entry name" value="HAMP_dom"/>
</dbReference>
<dbReference type="Gene3D" id="3.30.450.290">
    <property type="match status" value="1"/>
</dbReference>
<accession>A0A2W6NEY3</accession>
<evidence type="ECO:0000313" key="11">
    <source>
        <dbReference type="EMBL" id="PZT47550.1"/>
    </source>
</evidence>
<keyword evidence="12" id="KW-1185">Reference proteome</keyword>
<evidence type="ECO:0000259" key="9">
    <source>
        <dbReference type="PROSITE" id="PS50885"/>
    </source>
</evidence>
<keyword evidence="3 5" id="KW-0807">Transducer</keyword>
<comment type="caution">
    <text evidence="11">The sequence shown here is derived from an EMBL/GenBank/DDBJ whole genome shotgun (WGS) entry which is preliminary data.</text>
</comment>
<feature type="transmembrane region" description="Helical" evidence="7">
    <location>
        <begin position="177"/>
        <end position="196"/>
    </location>
</feature>
<dbReference type="EMBL" id="NBIU01000029">
    <property type="protein sequence ID" value="PZT47550.1"/>
    <property type="molecule type" value="Genomic_DNA"/>
</dbReference>
<evidence type="ECO:0000256" key="5">
    <source>
        <dbReference type="PROSITE-ProRule" id="PRU00284"/>
    </source>
</evidence>
<dbReference type="PROSITE" id="PS50111">
    <property type="entry name" value="CHEMOTAXIS_TRANSDUC_2"/>
    <property type="match status" value="1"/>
</dbReference>
<dbReference type="AlphaFoldDB" id="A0A2W6NEY3"/>
<evidence type="ECO:0000256" key="3">
    <source>
        <dbReference type="ARBA" id="ARBA00023224"/>
    </source>
</evidence>
<name>A0A2W6NEY3_9HELI</name>
<evidence type="ECO:0000259" key="10">
    <source>
        <dbReference type="PROSITE" id="PS51007"/>
    </source>
</evidence>
<evidence type="ECO:0000256" key="4">
    <source>
        <dbReference type="ARBA" id="ARBA00029447"/>
    </source>
</evidence>
<keyword evidence="11" id="KW-0418">Kinase</keyword>
<feature type="transmembrane region" description="Helical" evidence="7">
    <location>
        <begin position="9"/>
        <end position="28"/>
    </location>
</feature>
<dbReference type="Pfam" id="PF00015">
    <property type="entry name" value="MCPsignal"/>
    <property type="match status" value="1"/>
</dbReference>
<feature type="domain" description="Cytochrome c" evidence="10">
    <location>
        <begin position="123"/>
        <end position="244"/>
    </location>
</feature>
<dbReference type="Gene3D" id="1.10.287.950">
    <property type="entry name" value="Methyl-accepting chemotaxis protein"/>
    <property type="match status" value="1"/>
</dbReference>
<dbReference type="GO" id="GO:0007165">
    <property type="term" value="P:signal transduction"/>
    <property type="evidence" value="ECO:0007669"/>
    <property type="project" value="UniProtKB-KW"/>
</dbReference>
<keyword evidence="7" id="KW-1133">Transmembrane helix</keyword>
<keyword evidence="2 6" id="KW-0408">Iron</keyword>
<keyword evidence="6" id="KW-0349">Heme</keyword>
<dbReference type="Proteomes" id="UP000249746">
    <property type="component" value="Unassembled WGS sequence"/>
</dbReference>
<evidence type="ECO:0000256" key="6">
    <source>
        <dbReference type="PROSITE-ProRule" id="PRU00433"/>
    </source>
</evidence>
<dbReference type="SMART" id="SM00304">
    <property type="entry name" value="HAMP"/>
    <property type="match status" value="1"/>
</dbReference>
<dbReference type="Pfam" id="PF00672">
    <property type="entry name" value="HAMP"/>
    <property type="match status" value="1"/>
</dbReference>
<evidence type="ECO:0000256" key="2">
    <source>
        <dbReference type="ARBA" id="ARBA00023004"/>
    </source>
</evidence>
<keyword evidence="7" id="KW-0812">Transmembrane</keyword>
<dbReference type="RefSeq" id="WP_111230383.1">
    <property type="nucleotide sequence ID" value="NZ_NBIU01000029.1"/>
</dbReference>
<dbReference type="GO" id="GO:0046872">
    <property type="term" value="F:metal ion binding"/>
    <property type="evidence" value="ECO:0007669"/>
    <property type="project" value="UniProtKB-KW"/>
</dbReference>
<dbReference type="CDD" id="cd06225">
    <property type="entry name" value="HAMP"/>
    <property type="match status" value="1"/>
</dbReference>
<dbReference type="GO" id="GO:0016020">
    <property type="term" value="C:membrane"/>
    <property type="evidence" value="ECO:0007669"/>
    <property type="project" value="InterPro"/>
</dbReference>
<dbReference type="GO" id="GO:0016301">
    <property type="term" value="F:kinase activity"/>
    <property type="evidence" value="ECO:0007669"/>
    <property type="project" value="UniProtKB-KW"/>
</dbReference>
<reference evidence="11 12" key="1">
    <citation type="submission" date="2017-03" db="EMBL/GenBank/DDBJ databases">
        <title>Genomic and clinical evidence uncovers the enterohepatic species Helicobacter valdiviensis as a potential human intestinal pathogen.</title>
        <authorList>
            <person name="Fresia P."/>
            <person name="Jara R."/>
            <person name="Sierra R."/>
            <person name="Ferres I."/>
            <person name="Greif G."/>
            <person name="Iraola G."/>
            <person name="Collado L."/>
        </authorList>
    </citation>
    <scope>NUCLEOTIDE SEQUENCE [LARGE SCALE GENOMIC DNA]</scope>
    <source>
        <strain evidence="11 12">WBE14</strain>
    </source>
</reference>